<sequence length="92" mass="10640">MIKTFKHKGLEVFFTTGKTKGIQADHARRLSRQLLALNDATQATDMDLPGWRLHPLKGELASHWSVRVSGNWRLTFRFIGEDAELVDYQDYH</sequence>
<dbReference type="PANTHER" id="PTHR40266">
    <property type="entry name" value="TOXIN HIGB-1"/>
    <property type="match status" value="1"/>
</dbReference>
<dbReference type="AlphaFoldDB" id="A0A4Q9QTY5"/>
<dbReference type="EMBL" id="QJUM01000025">
    <property type="protein sequence ID" value="TBV02248.1"/>
    <property type="molecule type" value="Genomic_DNA"/>
</dbReference>
<dbReference type="EMBL" id="QJUL01000071">
    <property type="protein sequence ID" value="TBU83800.1"/>
    <property type="molecule type" value="Genomic_DNA"/>
</dbReference>
<accession>A0A4Q9QTY5</accession>
<dbReference type="Gene3D" id="3.30.2310.20">
    <property type="entry name" value="RelE-like"/>
    <property type="match status" value="1"/>
</dbReference>
<dbReference type="Proteomes" id="UP000293172">
    <property type="component" value="Unassembled WGS sequence"/>
</dbReference>
<dbReference type="Proteomes" id="UP000291334">
    <property type="component" value="Unassembled WGS sequence"/>
</dbReference>
<protein>
    <submittedName>
        <fullName evidence="1">Killer protein</fullName>
    </submittedName>
</protein>
<comment type="caution">
    <text evidence="1">The sequence shown here is derived from an EMBL/GenBank/DDBJ whole genome shotgun (WGS) entry which is preliminary data.</text>
</comment>
<gene>
    <name evidence="2" type="ORF">DNK34_19255</name>
    <name evidence="1" type="ORF">DNK44_25465</name>
</gene>
<organism evidence="1 4">
    <name type="scientific">Phytopseudomonas dryadis</name>
    <dbReference type="NCBI Taxonomy" id="2487520"/>
    <lineage>
        <taxon>Bacteria</taxon>
        <taxon>Pseudomonadati</taxon>
        <taxon>Pseudomonadota</taxon>
        <taxon>Gammaproteobacteria</taxon>
        <taxon>Pseudomonadales</taxon>
        <taxon>Pseudomonadaceae</taxon>
        <taxon>Phytopseudomonas</taxon>
    </lineage>
</organism>
<evidence type="ECO:0000313" key="3">
    <source>
        <dbReference type="Proteomes" id="UP000291334"/>
    </source>
</evidence>
<keyword evidence="3" id="KW-1185">Reference proteome</keyword>
<dbReference type="OrthoDB" id="9801102at2"/>
<dbReference type="PANTHER" id="PTHR40266:SF2">
    <property type="entry name" value="TOXIN HIGB-1"/>
    <property type="match status" value="1"/>
</dbReference>
<dbReference type="Pfam" id="PF05015">
    <property type="entry name" value="HigB-like_toxin"/>
    <property type="match status" value="1"/>
</dbReference>
<evidence type="ECO:0000313" key="1">
    <source>
        <dbReference type="EMBL" id="TBU83800.1"/>
    </source>
</evidence>
<dbReference type="InterPro" id="IPR007711">
    <property type="entry name" value="HigB-1"/>
</dbReference>
<proteinExistence type="predicted"/>
<dbReference type="SUPFAM" id="SSF143011">
    <property type="entry name" value="RelE-like"/>
    <property type="match status" value="1"/>
</dbReference>
<evidence type="ECO:0000313" key="2">
    <source>
        <dbReference type="EMBL" id="TBV02248.1"/>
    </source>
</evidence>
<name>A0A4Q9QTY5_9GAMM</name>
<dbReference type="RefSeq" id="WP_131176670.1">
    <property type="nucleotide sequence ID" value="NZ_QJUL01000071.1"/>
</dbReference>
<reference evidence="3 4" key="1">
    <citation type="submission" date="2018-06" db="EMBL/GenBank/DDBJ databases">
        <title>Three novel Pseudomonas species isolated from symptomatic oak.</title>
        <authorList>
            <person name="Bueno-Gonzalez V."/>
            <person name="Brady C."/>
        </authorList>
    </citation>
    <scope>NUCLEOTIDE SEQUENCE [LARGE SCALE GENOMIC DNA]</scope>
    <source>
        <strain evidence="2 3">P26B</strain>
        <strain evidence="1 4">P6B</strain>
    </source>
</reference>
<dbReference type="InterPro" id="IPR035093">
    <property type="entry name" value="RelE/ParE_toxin_dom_sf"/>
</dbReference>
<evidence type="ECO:0000313" key="4">
    <source>
        <dbReference type="Proteomes" id="UP000293172"/>
    </source>
</evidence>